<dbReference type="PANTHER" id="PTHR45911">
    <property type="entry name" value="C2 DOMAIN-CONTAINING PROTEIN"/>
    <property type="match status" value="1"/>
</dbReference>
<organism evidence="5 6">
    <name type="scientific">Elysia chlorotica</name>
    <name type="common">Eastern emerald elysia</name>
    <name type="synonym">Sea slug</name>
    <dbReference type="NCBI Taxonomy" id="188477"/>
    <lineage>
        <taxon>Eukaryota</taxon>
        <taxon>Metazoa</taxon>
        <taxon>Spiralia</taxon>
        <taxon>Lophotrochozoa</taxon>
        <taxon>Mollusca</taxon>
        <taxon>Gastropoda</taxon>
        <taxon>Heterobranchia</taxon>
        <taxon>Euthyneura</taxon>
        <taxon>Panpulmonata</taxon>
        <taxon>Sacoglossa</taxon>
        <taxon>Placobranchoidea</taxon>
        <taxon>Plakobranchidae</taxon>
        <taxon>Elysia</taxon>
    </lineage>
</organism>
<dbReference type="PANTHER" id="PTHR45911:SF4">
    <property type="entry name" value="MULTIPLE C2 AND TRANSMEMBRANE DOMAIN-CONTAINING PROTEIN"/>
    <property type="match status" value="1"/>
</dbReference>
<dbReference type="STRING" id="188477.A0A433TSR2"/>
<proteinExistence type="predicted"/>
<dbReference type="EMBL" id="RQTK01000202">
    <property type="protein sequence ID" value="RUS84536.1"/>
    <property type="molecule type" value="Genomic_DNA"/>
</dbReference>
<gene>
    <name evidence="5" type="ORF">EGW08_007705</name>
</gene>
<dbReference type="OrthoDB" id="419768at2759"/>
<evidence type="ECO:0000256" key="2">
    <source>
        <dbReference type="ARBA" id="ARBA00022837"/>
    </source>
</evidence>
<feature type="compositionally biased region" description="Low complexity" evidence="3">
    <location>
        <begin position="55"/>
        <end position="71"/>
    </location>
</feature>
<dbReference type="InterPro" id="IPR000008">
    <property type="entry name" value="C2_dom"/>
</dbReference>
<name>A0A433TSR2_ELYCH</name>
<dbReference type="GO" id="GO:0005509">
    <property type="term" value="F:calcium ion binding"/>
    <property type="evidence" value="ECO:0007669"/>
    <property type="project" value="TreeGrafter"/>
</dbReference>
<keyword evidence="1" id="KW-0479">Metal-binding</keyword>
<feature type="region of interest" description="Disordered" evidence="3">
    <location>
        <begin position="41"/>
        <end position="71"/>
    </location>
</feature>
<feature type="compositionally biased region" description="Acidic residues" evidence="3">
    <location>
        <begin position="44"/>
        <end position="54"/>
    </location>
</feature>
<dbReference type="SUPFAM" id="SSF49562">
    <property type="entry name" value="C2 domain (Calcium/lipid-binding domain, CaLB)"/>
    <property type="match status" value="1"/>
</dbReference>
<dbReference type="Gene3D" id="2.60.40.150">
    <property type="entry name" value="C2 domain"/>
    <property type="match status" value="1"/>
</dbReference>
<evidence type="ECO:0000256" key="1">
    <source>
        <dbReference type="ARBA" id="ARBA00022723"/>
    </source>
</evidence>
<accession>A0A433TSR2</accession>
<dbReference type="Pfam" id="PF00168">
    <property type="entry name" value="C2"/>
    <property type="match status" value="1"/>
</dbReference>
<keyword evidence="2" id="KW-0106">Calcium</keyword>
<comment type="caution">
    <text evidence="5">The sequence shown here is derived from an EMBL/GenBank/DDBJ whole genome shotgun (WGS) entry which is preliminary data.</text>
</comment>
<sequence>PLPHPPFRRQLSKRKNEVPVEEVQLETERDIAALAYVQSASSLSDDEDSSDTGDGDFQSLPSLSPRIPLSPKAKRKNYDPYQIFEVLHTPCLILTVTVIRGRNITMGFQDFYDTPDPFLKLVMKSSPEGKKWTTVKTDQTNPEWNETFTFYVNFQQANVLEINLMEYNSLWFNQLVGTVYFDLVNINEMGVRQLETFVFNGVSQVDIEFLLEFE</sequence>
<feature type="domain" description="C2" evidence="4">
    <location>
        <begin position="68"/>
        <end position="196"/>
    </location>
</feature>
<keyword evidence="6" id="KW-1185">Reference proteome</keyword>
<evidence type="ECO:0000256" key="3">
    <source>
        <dbReference type="SAM" id="MobiDB-lite"/>
    </source>
</evidence>
<feature type="non-terminal residue" evidence="5">
    <location>
        <position position="1"/>
    </location>
</feature>
<evidence type="ECO:0000313" key="6">
    <source>
        <dbReference type="Proteomes" id="UP000271974"/>
    </source>
</evidence>
<dbReference type="GO" id="GO:0016020">
    <property type="term" value="C:membrane"/>
    <property type="evidence" value="ECO:0007669"/>
    <property type="project" value="TreeGrafter"/>
</dbReference>
<dbReference type="AlphaFoldDB" id="A0A433TSR2"/>
<dbReference type="PROSITE" id="PS50004">
    <property type="entry name" value="C2"/>
    <property type="match status" value="1"/>
</dbReference>
<evidence type="ECO:0000259" key="4">
    <source>
        <dbReference type="PROSITE" id="PS50004"/>
    </source>
</evidence>
<evidence type="ECO:0000313" key="5">
    <source>
        <dbReference type="EMBL" id="RUS84536.1"/>
    </source>
</evidence>
<protein>
    <recommendedName>
        <fullName evidence="4">C2 domain-containing protein</fullName>
    </recommendedName>
</protein>
<feature type="region of interest" description="Disordered" evidence="3">
    <location>
        <begin position="1"/>
        <end position="23"/>
    </location>
</feature>
<feature type="compositionally biased region" description="Basic residues" evidence="3">
    <location>
        <begin position="1"/>
        <end position="13"/>
    </location>
</feature>
<dbReference type="SMART" id="SM00239">
    <property type="entry name" value="C2"/>
    <property type="match status" value="1"/>
</dbReference>
<dbReference type="InterPro" id="IPR035892">
    <property type="entry name" value="C2_domain_sf"/>
</dbReference>
<reference evidence="5 6" key="1">
    <citation type="submission" date="2019-01" db="EMBL/GenBank/DDBJ databases">
        <title>A draft genome assembly of the solar-powered sea slug Elysia chlorotica.</title>
        <authorList>
            <person name="Cai H."/>
            <person name="Li Q."/>
            <person name="Fang X."/>
            <person name="Li J."/>
            <person name="Curtis N.E."/>
            <person name="Altenburger A."/>
            <person name="Shibata T."/>
            <person name="Feng M."/>
            <person name="Maeda T."/>
            <person name="Schwartz J.A."/>
            <person name="Shigenobu S."/>
            <person name="Lundholm N."/>
            <person name="Nishiyama T."/>
            <person name="Yang H."/>
            <person name="Hasebe M."/>
            <person name="Li S."/>
            <person name="Pierce S.K."/>
            <person name="Wang J."/>
        </authorList>
    </citation>
    <scope>NUCLEOTIDE SEQUENCE [LARGE SCALE GENOMIC DNA]</scope>
    <source>
        <strain evidence="5">EC2010</strain>
        <tissue evidence="5">Whole organism of an adult</tissue>
    </source>
</reference>
<dbReference type="Proteomes" id="UP000271974">
    <property type="component" value="Unassembled WGS sequence"/>
</dbReference>